<organism evidence="2 3">
    <name type="scientific">Candidatus Pantoea symbiotica</name>
    <dbReference type="NCBI Taxonomy" id="1884370"/>
    <lineage>
        <taxon>Bacteria</taxon>
        <taxon>Pseudomonadati</taxon>
        <taxon>Pseudomonadota</taxon>
        <taxon>Gammaproteobacteria</taxon>
        <taxon>Enterobacterales</taxon>
        <taxon>Erwiniaceae</taxon>
        <taxon>Pantoea</taxon>
    </lineage>
</organism>
<name>A0A1I3WW66_9GAMM</name>
<dbReference type="InterPro" id="IPR029044">
    <property type="entry name" value="Nucleotide-diphossugar_trans"/>
</dbReference>
<sequence length="297" mass="34517">MRITALIVTYNRLDKLKISIEATLALPFQHIVVVDNDSNDGTSDWLNTLQDPRLNIIRTPDNVGGSGGFKYGVRYLINNINTDWVVFYDDDAWPSASFIKNFENLNKRDSVVYCSKVIDKYNIICAMNIPWKKIPKSLSENIAYYKDKTSFCAGADERTDVLTFSFVGCIIPISVLEKTYELIREDLFIYFDDVFYSYQLSLQKIKIIYEPLLIIHHDVDSQGENKFPAWKVYYLMRNMIRSRFILGSDSFFSGVAMFLRALKYFEKCYTADNILLYLKYYFKGVWHGIKNVGGKNH</sequence>
<comment type="caution">
    <text evidence="2">The sequence shown here is derived from an EMBL/GenBank/DDBJ whole genome shotgun (WGS) entry which is preliminary data.</text>
</comment>
<dbReference type="EMBL" id="FOSD01000004">
    <property type="protein sequence ID" value="SFK11758.1"/>
    <property type="molecule type" value="Genomic_DNA"/>
</dbReference>
<dbReference type="InterPro" id="IPR001173">
    <property type="entry name" value="Glyco_trans_2-like"/>
</dbReference>
<dbReference type="Pfam" id="PF00535">
    <property type="entry name" value="Glycos_transf_2"/>
    <property type="match status" value="1"/>
</dbReference>
<dbReference type="PANTHER" id="PTHR43685">
    <property type="entry name" value="GLYCOSYLTRANSFERASE"/>
    <property type="match status" value="1"/>
</dbReference>
<evidence type="ECO:0000313" key="3">
    <source>
        <dbReference type="Proteomes" id="UP000198841"/>
    </source>
</evidence>
<feature type="domain" description="Glycosyltransferase 2-like" evidence="1">
    <location>
        <begin position="5"/>
        <end position="114"/>
    </location>
</feature>
<proteinExistence type="predicted"/>
<dbReference type="SUPFAM" id="SSF53448">
    <property type="entry name" value="Nucleotide-diphospho-sugar transferases"/>
    <property type="match status" value="1"/>
</dbReference>
<reference evidence="2 3" key="1">
    <citation type="submission" date="2016-10" db="EMBL/GenBank/DDBJ databases">
        <authorList>
            <person name="Varghese N."/>
            <person name="Submissions S."/>
        </authorList>
    </citation>
    <scope>NUCLEOTIDE SEQUENCE [LARGE SCALE GENOMIC DNA]</scope>
    <source>
        <strain evidence="2 3">YR512</strain>
    </source>
</reference>
<protein>
    <recommendedName>
        <fullName evidence="1">Glycosyltransferase 2-like domain-containing protein</fullName>
    </recommendedName>
</protein>
<dbReference type="Gene3D" id="3.90.550.10">
    <property type="entry name" value="Spore Coat Polysaccharide Biosynthesis Protein SpsA, Chain A"/>
    <property type="match status" value="1"/>
</dbReference>
<dbReference type="RefSeq" id="WP_008104852.1">
    <property type="nucleotide sequence ID" value="NZ_FOSD01000004.1"/>
</dbReference>
<dbReference type="PANTHER" id="PTHR43685:SF2">
    <property type="entry name" value="GLYCOSYLTRANSFERASE 2-LIKE DOMAIN-CONTAINING PROTEIN"/>
    <property type="match status" value="1"/>
</dbReference>
<dbReference type="InterPro" id="IPR050834">
    <property type="entry name" value="Glycosyltransf_2"/>
</dbReference>
<evidence type="ECO:0000313" key="2">
    <source>
        <dbReference type="EMBL" id="SFK11758.1"/>
    </source>
</evidence>
<gene>
    <name evidence="2" type="ORF">SAMN05518863_104439</name>
</gene>
<evidence type="ECO:0000259" key="1">
    <source>
        <dbReference type="Pfam" id="PF00535"/>
    </source>
</evidence>
<dbReference type="Proteomes" id="UP000198841">
    <property type="component" value="Unassembled WGS sequence"/>
</dbReference>
<keyword evidence="3" id="KW-1185">Reference proteome</keyword>
<accession>A0A1I3WW66</accession>